<evidence type="ECO:0000259" key="16">
    <source>
        <dbReference type="PROSITE" id="PS51762"/>
    </source>
</evidence>
<evidence type="ECO:0000256" key="14">
    <source>
        <dbReference type="SAM" id="Phobius"/>
    </source>
</evidence>
<feature type="transmembrane region" description="Helical" evidence="14">
    <location>
        <begin position="303"/>
        <end position="325"/>
    </location>
</feature>
<evidence type="ECO:0000313" key="18">
    <source>
        <dbReference type="Proteomes" id="UP000754883"/>
    </source>
</evidence>
<accession>A0A9N9ULD7</accession>
<keyword evidence="8 14" id="KW-0472">Membrane</keyword>
<comment type="caution">
    <text evidence="17">The sequence shown here is derived from an EMBL/GenBank/DDBJ whole genome shotgun (WGS) entry which is preliminary data.</text>
</comment>
<dbReference type="CDD" id="cd02183">
    <property type="entry name" value="GH16_fungal_CRH1_transglycosylase"/>
    <property type="match status" value="1"/>
</dbReference>
<dbReference type="GO" id="GO:0016020">
    <property type="term" value="C:membrane"/>
    <property type="evidence" value="ECO:0007669"/>
    <property type="project" value="UniProtKB-SubCell"/>
</dbReference>
<dbReference type="Gene3D" id="2.60.120.200">
    <property type="match status" value="1"/>
</dbReference>
<gene>
    <name evidence="17" type="ORF">CBYS24578_00003634</name>
</gene>
<dbReference type="AlphaFoldDB" id="A0A9N9ULD7"/>
<dbReference type="GO" id="GO:0005975">
    <property type="term" value="P:carbohydrate metabolic process"/>
    <property type="evidence" value="ECO:0007669"/>
    <property type="project" value="InterPro"/>
</dbReference>
<dbReference type="InterPro" id="IPR013320">
    <property type="entry name" value="ConA-like_dom_sf"/>
</dbReference>
<evidence type="ECO:0000256" key="2">
    <source>
        <dbReference type="ARBA" id="ARBA00004370"/>
    </source>
</evidence>
<evidence type="ECO:0000256" key="1">
    <source>
        <dbReference type="ARBA" id="ARBA00000822"/>
    </source>
</evidence>
<feature type="signal peptide" evidence="15">
    <location>
        <begin position="1"/>
        <end position="19"/>
    </location>
</feature>
<keyword evidence="14" id="KW-0812">Transmembrane</keyword>
<dbReference type="Pfam" id="PF00722">
    <property type="entry name" value="Glyco_hydro_16"/>
    <property type="match status" value="1"/>
</dbReference>
<comment type="catalytic activity">
    <reaction evidence="1">
        <text>Random endo-hydrolysis of N-acetyl-beta-D-glucosaminide (1-&gt;4)-beta-linkages in chitin and chitodextrins.</text>
        <dbReference type="EC" id="3.2.1.14"/>
    </reaction>
</comment>
<dbReference type="GO" id="GO:0009277">
    <property type="term" value="C:fungal-type cell wall"/>
    <property type="evidence" value="ECO:0007669"/>
    <property type="project" value="TreeGrafter"/>
</dbReference>
<keyword evidence="4" id="KW-0328">Glycosyltransferase</keyword>
<feature type="chain" id="PRO_5040286551" description="chitinase" evidence="15">
    <location>
        <begin position="20"/>
        <end position="494"/>
    </location>
</feature>
<keyword evidence="11" id="KW-0961">Cell wall biogenesis/degradation</keyword>
<comment type="subcellular location">
    <subcellularLocation>
        <location evidence="2">Membrane</location>
    </subcellularLocation>
</comment>
<dbReference type="InterPro" id="IPR000757">
    <property type="entry name" value="Beta-glucanase-like"/>
</dbReference>
<name>A0A9N9ULD7_9HYPO</name>
<keyword evidence="7" id="KW-0378">Hydrolase</keyword>
<evidence type="ECO:0000256" key="3">
    <source>
        <dbReference type="ARBA" id="ARBA00012729"/>
    </source>
</evidence>
<evidence type="ECO:0000256" key="5">
    <source>
        <dbReference type="ARBA" id="ARBA00022679"/>
    </source>
</evidence>
<dbReference type="OrthoDB" id="4781at2759"/>
<evidence type="ECO:0000256" key="4">
    <source>
        <dbReference type="ARBA" id="ARBA00022676"/>
    </source>
</evidence>
<dbReference type="PANTHER" id="PTHR10963">
    <property type="entry name" value="GLYCOSYL HYDROLASE-RELATED"/>
    <property type="match status" value="1"/>
</dbReference>
<feature type="compositionally biased region" description="Gly residues" evidence="13">
    <location>
        <begin position="395"/>
        <end position="404"/>
    </location>
</feature>
<organism evidence="17 18">
    <name type="scientific">Clonostachys byssicola</name>
    <dbReference type="NCBI Taxonomy" id="160290"/>
    <lineage>
        <taxon>Eukaryota</taxon>
        <taxon>Fungi</taxon>
        <taxon>Dikarya</taxon>
        <taxon>Ascomycota</taxon>
        <taxon>Pezizomycotina</taxon>
        <taxon>Sordariomycetes</taxon>
        <taxon>Hypocreomycetidae</taxon>
        <taxon>Hypocreales</taxon>
        <taxon>Bionectriaceae</taxon>
        <taxon>Clonostachys</taxon>
    </lineage>
</organism>
<dbReference type="InterPro" id="IPR050546">
    <property type="entry name" value="Glycosyl_Hydrlase_16"/>
</dbReference>
<reference evidence="17" key="1">
    <citation type="submission" date="2021-10" db="EMBL/GenBank/DDBJ databases">
        <authorList>
            <person name="Piombo E."/>
        </authorList>
    </citation>
    <scope>NUCLEOTIDE SEQUENCE</scope>
</reference>
<proteinExistence type="inferred from homology"/>
<evidence type="ECO:0000256" key="8">
    <source>
        <dbReference type="ARBA" id="ARBA00023136"/>
    </source>
</evidence>
<dbReference type="EMBL" id="CABFNO020001536">
    <property type="protein sequence ID" value="CAG9995367.1"/>
    <property type="molecule type" value="Genomic_DNA"/>
</dbReference>
<dbReference type="GO" id="GO:0016757">
    <property type="term" value="F:glycosyltransferase activity"/>
    <property type="evidence" value="ECO:0007669"/>
    <property type="project" value="UniProtKB-KW"/>
</dbReference>
<evidence type="ECO:0000256" key="9">
    <source>
        <dbReference type="ARBA" id="ARBA00023180"/>
    </source>
</evidence>
<dbReference type="EC" id="3.2.1.14" evidence="3"/>
<feature type="region of interest" description="Disordered" evidence="13">
    <location>
        <begin position="385"/>
        <end position="405"/>
    </location>
</feature>
<evidence type="ECO:0000256" key="15">
    <source>
        <dbReference type="SAM" id="SignalP"/>
    </source>
</evidence>
<evidence type="ECO:0000313" key="17">
    <source>
        <dbReference type="EMBL" id="CAG9995367.1"/>
    </source>
</evidence>
<feature type="compositionally biased region" description="Polar residues" evidence="13">
    <location>
        <begin position="438"/>
        <end position="447"/>
    </location>
</feature>
<dbReference type="PROSITE" id="PS51762">
    <property type="entry name" value="GH16_2"/>
    <property type="match status" value="1"/>
</dbReference>
<keyword evidence="6 15" id="KW-0732">Signal</keyword>
<keyword evidence="9" id="KW-0325">Glycoprotein</keyword>
<keyword evidence="14" id="KW-1133">Transmembrane helix</keyword>
<protein>
    <recommendedName>
        <fullName evidence="3">chitinase</fullName>
        <ecNumber evidence="3">3.2.1.14</ecNumber>
    </recommendedName>
</protein>
<comment type="similarity">
    <text evidence="12">Belongs to the glycosyl hydrolase 16 family. CRH1 subfamily.</text>
</comment>
<dbReference type="PANTHER" id="PTHR10963:SF27">
    <property type="entry name" value="GLYCOSIDASE-RELATED"/>
    <property type="match status" value="1"/>
</dbReference>
<evidence type="ECO:0000256" key="10">
    <source>
        <dbReference type="ARBA" id="ARBA00023295"/>
    </source>
</evidence>
<dbReference type="GO" id="GO:0031505">
    <property type="term" value="P:fungal-type cell wall organization"/>
    <property type="evidence" value="ECO:0007669"/>
    <property type="project" value="TreeGrafter"/>
</dbReference>
<evidence type="ECO:0000256" key="13">
    <source>
        <dbReference type="SAM" id="MobiDB-lite"/>
    </source>
</evidence>
<dbReference type="GO" id="GO:0008843">
    <property type="term" value="F:endochitinase activity"/>
    <property type="evidence" value="ECO:0007669"/>
    <property type="project" value="UniProtKB-EC"/>
</dbReference>
<dbReference type="Proteomes" id="UP000754883">
    <property type="component" value="Unassembled WGS sequence"/>
</dbReference>
<evidence type="ECO:0000256" key="11">
    <source>
        <dbReference type="ARBA" id="ARBA00023316"/>
    </source>
</evidence>
<keyword evidence="5" id="KW-0808">Transferase</keyword>
<keyword evidence="10" id="KW-0326">Glycosidase</keyword>
<keyword evidence="18" id="KW-1185">Reference proteome</keyword>
<evidence type="ECO:0000256" key="12">
    <source>
        <dbReference type="ARBA" id="ARBA00038074"/>
    </source>
</evidence>
<feature type="domain" description="GH16" evidence="16">
    <location>
        <begin position="21"/>
        <end position="248"/>
    </location>
</feature>
<sequence length="494" mass="53266">MLSRSLLATVAALASLAAAQVTTDCNPLKEDCPNDPALGTSQFFNFNQTQNSKLWETHVGKVEWDADTGAKLVVAKQGDSPTLRTKFYIFGGRVELKLKAAPGAGIISSMMLLGDNLDEIDWEFIGTNTTHATTNFYGKGIEDFTKGGWHPMASPPQDDYHNYTVDWRKDRLDWYIDSQLVRTVVPGAETTSEGKDTFPQTPLRLSLGIWAGGDPRMPEGTRKWAGGDTDYNAGPYEMHVKSVFVEDYSTGKEYKFGDKSGSWDSIEVISGNSTALNAINEPPEEAEKTTSEKFNALPEGAKIGIYIGSGVAGIALVVVAAFYIWRQRSQGMREARLADERDHLEMDGYRPDGGETEYKGAAGLGAGLAAAGLGASTTYAAVNHSDPDEKSAAWGGHGPEGGAGATMTRSGGYAAVENPFLDTRSMDARSIDARSIDTRSVANSGFSTPPPPMDMTEAEIPRSHSPVGRSDMSRMASPGPEQAYGAHRMQSYRD</sequence>
<dbReference type="SUPFAM" id="SSF49899">
    <property type="entry name" value="Concanavalin A-like lectins/glucanases"/>
    <property type="match status" value="1"/>
</dbReference>
<feature type="region of interest" description="Disordered" evidence="13">
    <location>
        <begin position="437"/>
        <end position="494"/>
    </location>
</feature>
<evidence type="ECO:0000256" key="7">
    <source>
        <dbReference type="ARBA" id="ARBA00022801"/>
    </source>
</evidence>
<evidence type="ECO:0000256" key="6">
    <source>
        <dbReference type="ARBA" id="ARBA00022729"/>
    </source>
</evidence>